<evidence type="ECO:0000259" key="1">
    <source>
        <dbReference type="Pfam" id="PF01636"/>
    </source>
</evidence>
<proteinExistence type="predicted"/>
<name>A0A5B8L0K9_9HYPH</name>
<dbReference type="Proteomes" id="UP000321389">
    <property type="component" value="Chromosome"/>
</dbReference>
<evidence type="ECO:0000313" key="2">
    <source>
        <dbReference type="EMBL" id="QDZ01353.1"/>
    </source>
</evidence>
<accession>A0A5B8L0K9</accession>
<dbReference type="AlphaFoldDB" id="A0A5B8L0K9"/>
<dbReference type="Gene3D" id="3.40.50.300">
    <property type="entry name" value="P-loop containing nucleotide triphosphate hydrolases"/>
    <property type="match status" value="1"/>
</dbReference>
<dbReference type="OrthoDB" id="9810277at2"/>
<sequence length="526" mass="57242">MFTGSVEMSTDRQDSVTAFLSDPANHPGADRVEVIETHISRIFLAGTRAYKMKRAVKLPYVDFSTPQLRLSACRKEVELNAPTAPGLYLGVRYITLSGVGDLAFDGEGDTVDAVVEMKRFEQSCLLDRKAEKGELTPRLMTDVARAIERFHGVAAVVRAGSGSGNIAGVLDINEAGFATSHLFPQIEVDSLNRRFRAALARHAGLLDRRATAGKVRRGHGDLHLRNICVLDGKPCLFDCIEFNEQIASIDVLYDLAFLLMDLWHRDLPDLANLVMNRYLDETEEDDGFVLLPFFMALRAAVRAHVTATQLEEGGHEDAVLAGQARSYFNLANALLEDRPARLVAIGGFSGSGKTTVAEALAAHVGTPPGARILESDRLRKAMHGVSAETRLAEEAYRPEISERVYAEMARKAGTILGQGGAVVADAVFDRAGDRTRIEGAARGAGVSFFGVWLDAGAALLRRRVSERKAGGPSDATIDVLAMQLRRQRDDIRWKKIDAGGQPEEIVAHILGHFEGKSRAGTRRSGT</sequence>
<dbReference type="SUPFAM" id="SSF56112">
    <property type="entry name" value="Protein kinase-like (PK-like)"/>
    <property type="match status" value="1"/>
</dbReference>
<dbReference type="KEGG" id="niy:FQ775_13740"/>
<organism evidence="2 3">
    <name type="scientific">Nitratireductor mangrovi</name>
    <dbReference type="NCBI Taxonomy" id="2599600"/>
    <lineage>
        <taxon>Bacteria</taxon>
        <taxon>Pseudomonadati</taxon>
        <taxon>Pseudomonadota</taxon>
        <taxon>Alphaproteobacteria</taxon>
        <taxon>Hyphomicrobiales</taxon>
        <taxon>Phyllobacteriaceae</taxon>
        <taxon>Nitratireductor</taxon>
    </lineage>
</organism>
<gene>
    <name evidence="2" type="ORF">FQ775_13740</name>
</gene>
<dbReference type="Pfam" id="PF13671">
    <property type="entry name" value="AAA_33"/>
    <property type="match status" value="1"/>
</dbReference>
<dbReference type="InterPro" id="IPR052732">
    <property type="entry name" value="Cell-binding_unc_protein"/>
</dbReference>
<reference evidence="2" key="1">
    <citation type="submission" date="2020-04" db="EMBL/GenBank/DDBJ databases">
        <title>Nitratireductor sp. nov. isolated from mangrove soil.</title>
        <authorList>
            <person name="Ye Y."/>
        </authorList>
    </citation>
    <scope>NUCLEOTIDE SEQUENCE</scope>
    <source>
        <strain evidence="2">SY7</strain>
    </source>
</reference>
<dbReference type="EMBL" id="CP042301">
    <property type="protein sequence ID" value="QDZ01353.1"/>
    <property type="molecule type" value="Genomic_DNA"/>
</dbReference>
<evidence type="ECO:0000313" key="3">
    <source>
        <dbReference type="Proteomes" id="UP000321389"/>
    </source>
</evidence>
<dbReference type="RefSeq" id="WP_146299998.1">
    <property type="nucleotide sequence ID" value="NZ_CP042301.2"/>
</dbReference>
<dbReference type="InterPro" id="IPR002575">
    <property type="entry name" value="Aminoglycoside_PTrfase"/>
</dbReference>
<dbReference type="InterPro" id="IPR011009">
    <property type="entry name" value="Kinase-like_dom_sf"/>
</dbReference>
<dbReference type="SUPFAM" id="SSF52540">
    <property type="entry name" value="P-loop containing nucleoside triphosphate hydrolases"/>
    <property type="match status" value="1"/>
</dbReference>
<feature type="domain" description="Aminoglycoside phosphotransferase" evidence="1">
    <location>
        <begin position="133"/>
        <end position="273"/>
    </location>
</feature>
<protein>
    <submittedName>
        <fullName evidence="2">AAA family ATPase</fullName>
    </submittedName>
</protein>
<dbReference type="PANTHER" id="PTHR43883">
    <property type="entry name" value="SLR0207 PROTEIN"/>
    <property type="match status" value="1"/>
</dbReference>
<dbReference type="Pfam" id="PF01636">
    <property type="entry name" value="APH"/>
    <property type="match status" value="1"/>
</dbReference>
<dbReference type="PANTHER" id="PTHR43883:SF1">
    <property type="entry name" value="GLUCONOKINASE"/>
    <property type="match status" value="1"/>
</dbReference>
<keyword evidence="3" id="KW-1185">Reference proteome</keyword>
<dbReference type="InterPro" id="IPR027417">
    <property type="entry name" value="P-loop_NTPase"/>
</dbReference>